<accession>A0A9P9A9Y4</accession>
<keyword evidence="1" id="KW-0472">Membrane</keyword>
<organism evidence="2 3">
    <name type="scientific">Plectosphaerella plurivora</name>
    <dbReference type="NCBI Taxonomy" id="936078"/>
    <lineage>
        <taxon>Eukaryota</taxon>
        <taxon>Fungi</taxon>
        <taxon>Dikarya</taxon>
        <taxon>Ascomycota</taxon>
        <taxon>Pezizomycotina</taxon>
        <taxon>Sordariomycetes</taxon>
        <taxon>Hypocreomycetidae</taxon>
        <taxon>Glomerellales</taxon>
        <taxon>Plectosphaerellaceae</taxon>
        <taxon>Plectosphaerella</taxon>
    </lineage>
</organism>
<reference evidence="2" key="1">
    <citation type="journal article" date="2021" name="Nat. Commun.">
        <title>Genetic determinants of endophytism in the Arabidopsis root mycobiome.</title>
        <authorList>
            <person name="Mesny F."/>
            <person name="Miyauchi S."/>
            <person name="Thiergart T."/>
            <person name="Pickel B."/>
            <person name="Atanasova L."/>
            <person name="Karlsson M."/>
            <person name="Huettel B."/>
            <person name="Barry K.W."/>
            <person name="Haridas S."/>
            <person name="Chen C."/>
            <person name="Bauer D."/>
            <person name="Andreopoulos W."/>
            <person name="Pangilinan J."/>
            <person name="LaButti K."/>
            <person name="Riley R."/>
            <person name="Lipzen A."/>
            <person name="Clum A."/>
            <person name="Drula E."/>
            <person name="Henrissat B."/>
            <person name="Kohler A."/>
            <person name="Grigoriev I.V."/>
            <person name="Martin F.M."/>
            <person name="Hacquard S."/>
        </authorList>
    </citation>
    <scope>NUCLEOTIDE SEQUENCE</scope>
    <source>
        <strain evidence="2">MPI-SDFR-AT-0117</strain>
    </source>
</reference>
<proteinExistence type="predicted"/>
<evidence type="ECO:0000256" key="1">
    <source>
        <dbReference type="SAM" id="Phobius"/>
    </source>
</evidence>
<comment type="caution">
    <text evidence="2">The sequence shown here is derived from an EMBL/GenBank/DDBJ whole genome shotgun (WGS) entry which is preliminary data.</text>
</comment>
<sequence length="134" mass="14081">MSFFTSLLAPSTWRHVGLGLTSTVFALGAWGIISPFGAADALGVKPTSPEGHSIAQKAMIFLGIRDVAVAGALFEFHRTGKQREMGVLFVAWTLVCLVDTWVATKGPRGWDRGIWGLCGGAAVVAFVGVGMCGL</sequence>
<gene>
    <name evidence="2" type="ORF">F5X68DRAFT_204135</name>
</gene>
<dbReference type="Proteomes" id="UP000770015">
    <property type="component" value="Unassembled WGS sequence"/>
</dbReference>
<dbReference type="AlphaFoldDB" id="A0A9P9A9Y4"/>
<keyword evidence="1" id="KW-0812">Transmembrane</keyword>
<name>A0A9P9A9Y4_9PEZI</name>
<protein>
    <submittedName>
        <fullName evidence="2">Uncharacterized protein</fullName>
    </submittedName>
</protein>
<dbReference type="Pfam" id="PF14087">
    <property type="entry name" value="DUF4267"/>
    <property type="match status" value="1"/>
</dbReference>
<feature type="transmembrane region" description="Helical" evidence="1">
    <location>
        <begin position="86"/>
        <end position="102"/>
    </location>
</feature>
<evidence type="ECO:0000313" key="2">
    <source>
        <dbReference type="EMBL" id="KAH6689673.1"/>
    </source>
</evidence>
<dbReference type="InterPro" id="IPR025363">
    <property type="entry name" value="DUF4267"/>
</dbReference>
<dbReference type="EMBL" id="JAGSXJ010000007">
    <property type="protein sequence ID" value="KAH6689673.1"/>
    <property type="molecule type" value="Genomic_DNA"/>
</dbReference>
<keyword evidence="3" id="KW-1185">Reference proteome</keyword>
<evidence type="ECO:0000313" key="3">
    <source>
        <dbReference type="Proteomes" id="UP000770015"/>
    </source>
</evidence>
<feature type="transmembrane region" description="Helical" evidence="1">
    <location>
        <begin position="114"/>
        <end position="133"/>
    </location>
</feature>
<feature type="transmembrane region" description="Helical" evidence="1">
    <location>
        <begin position="12"/>
        <end position="33"/>
    </location>
</feature>
<keyword evidence="1" id="KW-1133">Transmembrane helix</keyword>
<dbReference type="OrthoDB" id="4157173at2759"/>